<feature type="domain" description="CheW-like" evidence="1">
    <location>
        <begin position="206"/>
        <end position="346"/>
    </location>
</feature>
<dbReference type="PATRIC" id="fig|423471.3.peg.2976"/>
<name>G5J6R8_CROWT</name>
<dbReference type="RefSeq" id="WP_007311259.1">
    <property type="nucleotide sequence ID" value="NZ_AESD01000469.1"/>
</dbReference>
<organism evidence="2 3">
    <name type="scientific">Crocosphaera watsonii WH 0003</name>
    <dbReference type="NCBI Taxonomy" id="423471"/>
    <lineage>
        <taxon>Bacteria</taxon>
        <taxon>Bacillati</taxon>
        <taxon>Cyanobacteriota</taxon>
        <taxon>Cyanophyceae</taxon>
        <taxon>Oscillatoriophycideae</taxon>
        <taxon>Chroococcales</taxon>
        <taxon>Aphanothecaceae</taxon>
        <taxon>Crocosphaera</taxon>
    </lineage>
</organism>
<dbReference type="InterPro" id="IPR039315">
    <property type="entry name" value="CheW"/>
</dbReference>
<dbReference type="Gene3D" id="2.40.50.180">
    <property type="entry name" value="CheA-289, Domain 4"/>
    <property type="match status" value="2"/>
</dbReference>
<dbReference type="Proteomes" id="UP000003477">
    <property type="component" value="Unassembled WGS sequence"/>
</dbReference>
<dbReference type="EMBL" id="AESD01000469">
    <property type="protein sequence ID" value="EHJ12112.1"/>
    <property type="molecule type" value="Genomic_DNA"/>
</dbReference>
<dbReference type="SMART" id="SM00260">
    <property type="entry name" value="CheW"/>
    <property type="match status" value="2"/>
</dbReference>
<dbReference type="SUPFAM" id="SSF50341">
    <property type="entry name" value="CheW-like"/>
    <property type="match status" value="2"/>
</dbReference>
<dbReference type="Pfam" id="PF01584">
    <property type="entry name" value="CheW"/>
    <property type="match status" value="2"/>
</dbReference>
<sequence length="349" mass="40212">MSEHSYTTFTLNNLLYGIDTIFVEEIFYLPEITPVPEVPNDIIGIINIRGNIVPIMDLNYRFGYQTTNNYQLTDSVIILRWLNLRVGILVNQVHDVRSILEQEITQEISHDQTMVREPEEKFVKGIADNNNQLIIILDIEKILNYIEEQEIDVSEDSLEEIEDKNNIVPLKVSQFFPNASLQEREILQNRANNLITLIQEEDNENLETIAIIKLQNEFLGIDVNIVKEFITSRKITPIPCSEEHILGNMNFRGEILTLIDITYFLNIPPMEIKNNSPVILITIDDLTCGIVVSEICEIFSFAPQNILDSSNSIQAVKENYSQGIIQYQDKMLTLLDLKEVFHTRELART</sequence>
<dbReference type="GO" id="GO:0007165">
    <property type="term" value="P:signal transduction"/>
    <property type="evidence" value="ECO:0007669"/>
    <property type="project" value="InterPro"/>
</dbReference>
<dbReference type="Gene3D" id="2.30.30.40">
    <property type="entry name" value="SH3 Domains"/>
    <property type="match status" value="2"/>
</dbReference>
<dbReference type="GO" id="GO:0005829">
    <property type="term" value="C:cytosol"/>
    <property type="evidence" value="ECO:0007669"/>
    <property type="project" value="TreeGrafter"/>
</dbReference>
<dbReference type="PROSITE" id="PS50851">
    <property type="entry name" value="CHEW"/>
    <property type="match status" value="2"/>
</dbReference>
<dbReference type="AlphaFoldDB" id="G5J6R8"/>
<proteinExistence type="predicted"/>
<comment type="caution">
    <text evidence="2">The sequence shown here is derived from an EMBL/GenBank/DDBJ whole genome shotgun (WGS) entry which is preliminary data.</text>
</comment>
<evidence type="ECO:0000313" key="2">
    <source>
        <dbReference type="EMBL" id="EHJ12112.1"/>
    </source>
</evidence>
<protein>
    <submittedName>
        <fullName evidence="2">CheW protein</fullName>
    </submittedName>
</protein>
<dbReference type="GeneID" id="88766747"/>
<dbReference type="InterPro" id="IPR036061">
    <property type="entry name" value="CheW-like_dom_sf"/>
</dbReference>
<feature type="domain" description="CheW-like" evidence="1">
    <location>
        <begin position="3"/>
        <end position="148"/>
    </location>
</feature>
<dbReference type="InterPro" id="IPR002545">
    <property type="entry name" value="CheW-lke_dom"/>
</dbReference>
<dbReference type="PANTHER" id="PTHR22617">
    <property type="entry name" value="CHEMOTAXIS SENSOR HISTIDINE KINASE-RELATED"/>
    <property type="match status" value="1"/>
</dbReference>
<reference evidence="2 3" key="1">
    <citation type="journal article" date="2011" name="Front. Microbiol.">
        <title>Two Strains of Crocosphaera watsonii with Highly Conserved Genomes are Distinguished by Strain-Specific Features.</title>
        <authorList>
            <person name="Bench S.R."/>
            <person name="Ilikchyan I.N."/>
            <person name="Tripp H.J."/>
            <person name="Zehr J.P."/>
        </authorList>
    </citation>
    <scope>NUCLEOTIDE SEQUENCE [LARGE SCALE GENOMIC DNA]</scope>
    <source>
        <strain evidence="2 3">WH 0003</strain>
    </source>
</reference>
<gene>
    <name evidence="2" type="ORF">CWATWH0003_3165</name>
</gene>
<evidence type="ECO:0000313" key="3">
    <source>
        <dbReference type="Proteomes" id="UP000003477"/>
    </source>
</evidence>
<accession>G5J6R8</accession>
<evidence type="ECO:0000259" key="1">
    <source>
        <dbReference type="PROSITE" id="PS50851"/>
    </source>
</evidence>
<dbReference type="PANTHER" id="PTHR22617:SF23">
    <property type="entry name" value="CHEMOTAXIS PROTEIN CHEW"/>
    <property type="match status" value="1"/>
</dbReference>
<dbReference type="GO" id="GO:0006935">
    <property type="term" value="P:chemotaxis"/>
    <property type="evidence" value="ECO:0007669"/>
    <property type="project" value="InterPro"/>
</dbReference>